<evidence type="ECO:0000259" key="2">
    <source>
        <dbReference type="Pfam" id="PF01471"/>
    </source>
</evidence>
<dbReference type="PANTHER" id="PTHR34135">
    <property type="entry name" value="LYSOZYME"/>
    <property type="match status" value="1"/>
</dbReference>
<reference evidence="4 5" key="1">
    <citation type="submission" date="2009-01" db="EMBL/GenBank/DDBJ databases">
        <authorList>
            <person name="Fulton L."/>
            <person name="Clifton S."/>
            <person name="Fulton B."/>
            <person name="Xu J."/>
            <person name="Minx P."/>
            <person name="Pepin K.H."/>
            <person name="Johnson M."/>
            <person name="Bhonagiri V."/>
            <person name="Nash W.E."/>
            <person name="Mardis E.R."/>
            <person name="Wilson R.K."/>
        </authorList>
    </citation>
    <scope>NUCLEOTIDE SEQUENCE [LARGE SCALE GENOMIC DNA]</scope>
    <source>
        <strain evidence="5">DSM 10507 / JCM 14656 / S5a33</strain>
    </source>
</reference>
<dbReference type="SUPFAM" id="SSF47090">
    <property type="entry name" value="PGBD-like"/>
    <property type="match status" value="1"/>
</dbReference>
<dbReference type="GeneID" id="86822268"/>
<organism evidence="4 5">
    <name type="scientific">Blautia hydrogenotrophica (strain DSM 10507 / JCM 14656 / S5a33)</name>
    <name type="common">Ruminococcus hydrogenotrophicus</name>
    <dbReference type="NCBI Taxonomy" id="476272"/>
    <lineage>
        <taxon>Bacteria</taxon>
        <taxon>Bacillati</taxon>
        <taxon>Bacillota</taxon>
        <taxon>Clostridia</taxon>
        <taxon>Lachnospirales</taxon>
        <taxon>Lachnospiraceae</taxon>
        <taxon>Blautia</taxon>
    </lineage>
</organism>
<comment type="similarity">
    <text evidence="1">Belongs to the glycosyl hydrolase 25 family.</text>
</comment>
<dbReference type="eggNOG" id="COG3409">
    <property type="taxonomic scope" value="Bacteria"/>
</dbReference>
<evidence type="ECO:0008006" key="6">
    <source>
        <dbReference type="Google" id="ProtNLM"/>
    </source>
</evidence>
<proteinExistence type="inferred from homology"/>
<dbReference type="RefSeq" id="WP_005951418.1">
    <property type="nucleotide sequence ID" value="NZ_CP136423.1"/>
</dbReference>
<dbReference type="InterPro" id="IPR002053">
    <property type="entry name" value="Glyco_hydro_25"/>
</dbReference>
<evidence type="ECO:0000313" key="4">
    <source>
        <dbReference type="EMBL" id="EEG47754.1"/>
    </source>
</evidence>
<dbReference type="Proteomes" id="UP000003100">
    <property type="component" value="Unassembled WGS sequence"/>
</dbReference>
<dbReference type="GO" id="GO:0016998">
    <property type="term" value="P:cell wall macromolecule catabolic process"/>
    <property type="evidence" value="ECO:0007669"/>
    <property type="project" value="InterPro"/>
</dbReference>
<dbReference type="GO" id="GO:0003796">
    <property type="term" value="F:lysozyme activity"/>
    <property type="evidence" value="ECO:0007669"/>
    <property type="project" value="InterPro"/>
</dbReference>
<reference evidence="4 5" key="2">
    <citation type="submission" date="2009-02" db="EMBL/GenBank/DDBJ databases">
        <title>Draft genome sequence of Blautia hydrogenotrophica DSM 10507 (Ruminococcus hydrogenotrophicus DSM 10507).</title>
        <authorList>
            <person name="Sudarsanam P."/>
            <person name="Ley R."/>
            <person name="Guruge J."/>
            <person name="Turnbaugh P.J."/>
            <person name="Mahowald M."/>
            <person name="Liep D."/>
            <person name="Gordon J."/>
        </authorList>
    </citation>
    <scope>NUCLEOTIDE SEQUENCE [LARGE SCALE GENOMIC DNA]</scope>
    <source>
        <strain evidence="5">DSM 10507 / JCM 14656 / S5a33</strain>
    </source>
</reference>
<evidence type="ECO:0000313" key="5">
    <source>
        <dbReference type="Proteomes" id="UP000003100"/>
    </source>
</evidence>
<evidence type="ECO:0000259" key="3">
    <source>
        <dbReference type="Pfam" id="PF05257"/>
    </source>
</evidence>
<dbReference type="InterPro" id="IPR007921">
    <property type="entry name" value="CHAP_dom"/>
</dbReference>
<dbReference type="InterPro" id="IPR036365">
    <property type="entry name" value="PGBD-like_sf"/>
</dbReference>
<accession>C0CQZ1</accession>
<comment type="caution">
    <text evidence="4">The sequence shown here is derived from an EMBL/GenBank/DDBJ whole genome shotgun (WGS) entry which is preliminary data.</text>
</comment>
<dbReference type="Gene3D" id="1.10.101.10">
    <property type="entry name" value="PGBD-like superfamily/PGBD"/>
    <property type="match status" value="1"/>
</dbReference>
<dbReference type="Pfam" id="PF01183">
    <property type="entry name" value="Glyco_hydro_25"/>
    <property type="match status" value="1"/>
</dbReference>
<dbReference type="AlphaFoldDB" id="C0CQZ1"/>
<name>C0CQZ1_BLAHS</name>
<dbReference type="GO" id="GO:0016052">
    <property type="term" value="P:carbohydrate catabolic process"/>
    <property type="evidence" value="ECO:0007669"/>
    <property type="project" value="TreeGrafter"/>
</dbReference>
<gene>
    <name evidence="4" type="ORF">RUMHYD_03304</name>
</gene>
<feature type="domain" description="Peptidoglycan binding-like" evidence="2">
    <location>
        <begin position="395"/>
        <end position="453"/>
    </location>
</feature>
<dbReference type="Gene3D" id="3.20.20.80">
    <property type="entry name" value="Glycosidases"/>
    <property type="match status" value="1"/>
</dbReference>
<dbReference type="Pfam" id="PF05257">
    <property type="entry name" value="CHAP"/>
    <property type="match status" value="1"/>
</dbReference>
<dbReference type="PATRIC" id="fig|476272.21.peg.582"/>
<sequence>MAKITGIDVSEWQKSIDWAAVKSQIDFVILREGYRKAADKYFFRNVEGCKNNQVPIHGVYHLLYALNNQDVIAEAESCLANIEKAGLPKTIYVWADFEYDTVSNAAKKGVNLGPNECNLFTQTFCDFFKKRGYNTGIYTNGDYYTNWYRQDVLNKYPLWLADYTGGPDYPCLYQQYTSSGRVAGIQGNVDMNYYYGEKEETNVAEDLWSKTAELMAAESGYLEKASESNLDSKTGNAGYGNYTKYARDVNAWGQPGCQGQPWCAVYQFWICVKIFGLSRALEIMGGGFYNCNSIKNHAKSKRTWHSEPKLGALVIFRNGAHIGRVTKVTSTQIYTNEGNTSKGGLNNVEANGGCVADKVYTRNYSGIDGYVWIDYIVTSGSSETPTKDFLCEGDQGEAVRVYQKNLISIGYDCGKNGADGDFGPATKEATQEFQGDYGLVQDGNAGPATQAKLDAEIKKIGQTQKGFARFVGEVQNTCVVHEAAKKASPAIMGYPKLSKGNLVDVLGRYGYQSGWYKVCVADEHIGYVWADSVKPVDAESYKDNLTEQGFVRFVGEVQKTCVVHLKPKKASDAITGWPKLVKGNRVDILGRDGYEDNWYKVCVADQYIGYAWADSIKRV</sequence>
<protein>
    <recommendedName>
        <fullName evidence="6">Autolytic lysozyme</fullName>
    </recommendedName>
</protein>
<dbReference type="InterPro" id="IPR036366">
    <property type="entry name" value="PGBDSf"/>
</dbReference>
<dbReference type="EMBL" id="ACBZ01000177">
    <property type="protein sequence ID" value="EEG47754.1"/>
    <property type="molecule type" value="Genomic_DNA"/>
</dbReference>
<evidence type="ECO:0000256" key="1">
    <source>
        <dbReference type="ARBA" id="ARBA00010646"/>
    </source>
</evidence>
<feature type="domain" description="Peptidase C51" evidence="3">
    <location>
        <begin position="259"/>
        <end position="339"/>
    </location>
</feature>
<dbReference type="InterPro" id="IPR017853">
    <property type="entry name" value="GH"/>
</dbReference>
<dbReference type="InterPro" id="IPR002477">
    <property type="entry name" value="Peptidoglycan-bd-like"/>
</dbReference>
<dbReference type="HOGENOM" id="CLU_447368_0_0_9"/>
<dbReference type="GO" id="GO:0009253">
    <property type="term" value="P:peptidoglycan catabolic process"/>
    <property type="evidence" value="ECO:0007669"/>
    <property type="project" value="InterPro"/>
</dbReference>
<dbReference type="Pfam" id="PF01471">
    <property type="entry name" value="PG_binding_1"/>
    <property type="match status" value="1"/>
</dbReference>
<dbReference type="PROSITE" id="PS51904">
    <property type="entry name" value="GLYCOSYL_HYDROL_F25_2"/>
    <property type="match status" value="1"/>
</dbReference>
<dbReference type="PANTHER" id="PTHR34135:SF2">
    <property type="entry name" value="LYSOZYME"/>
    <property type="match status" value="1"/>
</dbReference>
<keyword evidence="5" id="KW-1185">Reference proteome</keyword>
<dbReference type="eggNOG" id="COG3757">
    <property type="taxonomic scope" value="Bacteria"/>
</dbReference>
<dbReference type="SUPFAM" id="SSF51445">
    <property type="entry name" value="(Trans)glycosidases"/>
    <property type="match status" value="1"/>
</dbReference>